<dbReference type="CDD" id="cd00833">
    <property type="entry name" value="PKS"/>
    <property type="match status" value="1"/>
</dbReference>
<dbReference type="Pfam" id="PF02801">
    <property type="entry name" value="Ketoacyl-synt_C"/>
    <property type="match status" value="1"/>
</dbReference>
<evidence type="ECO:0000256" key="8">
    <source>
        <dbReference type="ARBA" id="ARBA00023160"/>
    </source>
</evidence>
<dbReference type="GO" id="GO:0004312">
    <property type="term" value="F:fatty acid synthase activity"/>
    <property type="evidence" value="ECO:0007669"/>
    <property type="project" value="TreeGrafter"/>
</dbReference>
<dbReference type="InterPro" id="IPR014031">
    <property type="entry name" value="Ketoacyl_synth_C"/>
</dbReference>
<keyword evidence="10" id="KW-0808">Transferase</keyword>
<keyword evidence="7" id="KW-0443">Lipid metabolism</keyword>
<keyword evidence="5" id="KW-0597">Phosphoprotein</keyword>
<evidence type="ECO:0000256" key="10">
    <source>
        <dbReference type="RuleBase" id="RU003694"/>
    </source>
</evidence>
<feature type="compositionally biased region" description="Low complexity" evidence="11">
    <location>
        <begin position="1013"/>
        <end position="1059"/>
    </location>
</feature>
<dbReference type="Gene3D" id="3.40.47.10">
    <property type="match status" value="2"/>
</dbReference>
<proteinExistence type="inferred from homology"/>
<dbReference type="InterPro" id="IPR013114">
    <property type="entry name" value="FabA_FabZ"/>
</dbReference>
<dbReference type="Proteomes" id="UP000664417">
    <property type="component" value="Unassembled WGS sequence"/>
</dbReference>
<accession>A0A8J7Q6G5</accession>
<keyword evidence="9" id="KW-0456">Lyase</keyword>
<evidence type="ECO:0000256" key="7">
    <source>
        <dbReference type="ARBA" id="ARBA00023098"/>
    </source>
</evidence>
<reference evidence="13" key="1">
    <citation type="submission" date="2021-03" db="EMBL/GenBank/DDBJ databases">
        <authorList>
            <person name="Wang G."/>
        </authorList>
    </citation>
    <scope>NUCLEOTIDE SEQUENCE</scope>
    <source>
        <strain evidence="13">KCTC 12899</strain>
    </source>
</reference>
<comment type="similarity">
    <text evidence="2">Belongs to the thioester dehydratase family. FabA subfamily.</text>
</comment>
<dbReference type="GO" id="GO:0006633">
    <property type="term" value="P:fatty acid biosynthetic process"/>
    <property type="evidence" value="ECO:0007669"/>
    <property type="project" value="UniProtKB-UniPathway"/>
</dbReference>
<dbReference type="SMART" id="SM00825">
    <property type="entry name" value="PKS_KS"/>
    <property type="match status" value="1"/>
</dbReference>
<keyword evidence="6" id="KW-0276">Fatty acid metabolism</keyword>
<evidence type="ECO:0000256" key="1">
    <source>
        <dbReference type="ARBA" id="ARBA00005194"/>
    </source>
</evidence>
<dbReference type="SUPFAM" id="SSF53901">
    <property type="entry name" value="Thiolase-like"/>
    <property type="match status" value="2"/>
</dbReference>
<dbReference type="InterPro" id="IPR014030">
    <property type="entry name" value="Ketoacyl_synth_N"/>
</dbReference>
<dbReference type="UniPathway" id="UPA00094"/>
<feature type="region of interest" description="Disordered" evidence="11">
    <location>
        <begin position="959"/>
        <end position="1071"/>
    </location>
</feature>
<dbReference type="PANTHER" id="PTHR43775:SF37">
    <property type="entry name" value="SI:DKEY-61P9.11"/>
    <property type="match status" value="1"/>
</dbReference>
<evidence type="ECO:0000256" key="2">
    <source>
        <dbReference type="ARBA" id="ARBA00006714"/>
    </source>
</evidence>
<dbReference type="InterPro" id="IPR010083">
    <property type="entry name" value="FabA"/>
</dbReference>
<keyword evidence="4" id="KW-0444">Lipid biosynthesis</keyword>
<comment type="similarity">
    <text evidence="10">Belongs to the thiolase-like superfamily. Beta-ketoacyl-ACP synthases family.</text>
</comment>
<evidence type="ECO:0000256" key="6">
    <source>
        <dbReference type="ARBA" id="ARBA00022832"/>
    </source>
</evidence>
<protein>
    <recommendedName>
        <fullName evidence="12">Ketosynthase family 3 (KS3) domain-containing protein</fullName>
    </recommendedName>
</protein>
<dbReference type="Pfam" id="PF00109">
    <property type="entry name" value="ketoacyl-synt"/>
    <property type="match status" value="2"/>
</dbReference>
<dbReference type="InterPro" id="IPR050091">
    <property type="entry name" value="PKS_NRPS_Biosynth_Enz"/>
</dbReference>
<dbReference type="GO" id="GO:0005737">
    <property type="term" value="C:cytoplasm"/>
    <property type="evidence" value="ECO:0007669"/>
    <property type="project" value="InterPro"/>
</dbReference>
<keyword evidence="8" id="KW-0275">Fatty acid biosynthesis</keyword>
<dbReference type="PANTHER" id="PTHR43775">
    <property type="entry name" value="FATTY ACID SYNTHASE"/>
    <property type="match status" value="1"/>
</dbReference>
<name>A0A8J7Q6G5_9BACT</name>
<evidence type="ECO:0000259" key="12">
    <source>
        <dbReference type="PROSITE" id="PS52004"/>
    </source>
</evidence>
<feature type="compositionally biased region" description="Pro residues" evidence="11">
    <location>
        <begin position="976"/>
        <end position="985"/>
    </location>
</feature>
<dbReference type="Pfam" id="PF07977">
    <property type="entry name" value="FabA"/>
    <property type="match status" value="2"/>
</dbReference>
<dbReference type="EMBL" id="JAFREP010000008">
    <property type="protein sequence ID" value="MBO1319021.1"/>
    <property type="molecule type" value="Genomic_DNA"/>
</dbReference>
<evidence type="ECO:0000313" key="13">
    <source>
        <dbReference type="EMBL" id="MBO1319021.1"/>
    </source>
</evidence>
<feature type="compositionally biased region" description="Low complexity" evidence="11">
    <location>
        <begin position="986"/>
        <end position="999"/>
    </location>
</feature>
<evidence type="ECO:0000256" key="4">
    <source>
        <dbReference type="ARBA" id="ARBA00022516"/>
    </source>
</evidence>
<sequence length="2579" mass="280236">MSFSPIAVIGASCVLPGALSPQQLWEQVAAGRDLLQSAPAERWRVPFSRLACAPDADNRDRTWSDRGGYVTGFDQTFDPHGLNLNPDLIQQADPLVHWLLHCGREALGGRRTAGQRAGAVFGNLGFPTEGMVNQAIAHWLGQQGDAWQNPALRAKLGVDPGFPINRFMSGLPAELLARGLNLDQGAFALDAACASSLYAIKYACDMLNDGRADVMLAGGVNRSDDLFIHMGFCALGALSKTGRSRPFHAEADGLLPAEGCALVALKRLEDAVRDGDPIQGVIRGVGLSNDGRSRGLLVPAADGQVQAVQAAWRQAELPLDSVDLFECHATGTTVGDATELQSMTRVFGEALRGRDSVPLGSLKSNMGHLITVAGAAALIKVLGAFAHEQLPPTLHAAEAPNTALAETPFRLQNELTAWRGERPMRAGVSAFGFGGNNAHMIVDQYEPGHAPRVFVPAAPLGDIVVVATGVRVGELDTAAFSDCVFGGETALQSDADGRVAAPARDIELSLRGLKFPPRDLEQTLGQQNMLLQVARQTLEPLDLPRSTSLFVGMGADNQIARYGLRWSLEEWAARMDRDAAWLETARESVLPSLTAAGVLGTMPNIPANRLNSQFDFRGPSFTVAREALSGLTALQLAARALRAGETDAAVVAAVDLATESGNQSAAAALGRNSAPADAAVVLVLKRKTDALAAGDSILAELADQQRPGIAALHFGPESEGTGYDVSRVVGDAHAASGLVHAAAAVLSCAFGLEPRRGEVAGRWSDARLARVSETGLYGAATETYFLNAGAPLRPDSLPEPATPLAPTLNLAAHPSDIQLPLPEKIDMTQSHTPQTMAAAPWLPPVTEINSHASVAPQPVPVQPQAPAPAVATAVPVTPVAAVPVVQAPVAEPAAVWNAELPEVLNDGVGDALRLWHQTMSNAHQQYLQQQQQVHHQFLAMRNQAARALVEMGTGQVEAGYGDDWGGSAPEQTPSPVFEPTPPVPAAPVVQTPPVAKPVAAAPPAPKPAPKPAPVAAKASASTQAKPVAPKAAPVAPKANVPAPAKAAPVTTAAKPANTPDGWQPADANPRFDKHQPEALPGLKCSRADLEVLASGRISDIFGPAFAGQDGYHRQVRMPEPPLLLADRVTGIDAEAKSMGKGTIWTETDVSADSWYLHMGRMPAGVFIESGQADLLLISWLGIDFHNQSDRIYRLLGCDLTYHGPLPAVGETLRYDIHVYGHAKHGETRLMFFKYDCHDREGNLRMSVRNGQAGFFSDAELADSAGILWTPEEGDHTDSPRLDAPVVGEIAPAFDQARLRAWADQGDLFRCMGPGFEWAQTHNRTPNIQGGPMLFLDQIDVLDRKGGPWKRGYLHATQHITPEHWFFEGHFKNDPCMPGTLMFEGCLQAMAFYLASLGYTLDKDGWRFEPVQGETIEMRCRGQVTPTSKVLTYELYIEEVIDGPYPTLYADLLCTADGLKAFHARRCGLRLVPDWPLTTQPAALTEDHSGRPFATVDGFKLDYASLLACAWGKPSDAFGPMYRRFDQGKVPRLPGPPYHFMSRIAHVEGKMGGMEVGSAVTVEYDIPDSVWYFDENAWPTMPFAVLLEAALQPCGWLASYIGSALTTEQDLYFRNLDGDGKLHNELLPGGDPLVTHTRLTNISKAAGMIIVSFDVRCTQAEREIYTLKTVFGFFPAEALANQVGLPATKTRAEAVAEPSDFLVDFKPGNTPYQEGSPCLPAPMLLMLDRVTGFWPEGGKKGLGKMRGEKDVDPAEWFFKAHFFQDPVQPGSLGLEALIQLLQFYMLETGMHQGERPLRFEPLALGHDMIWHYRGQVVPKNKMITTEIEIIEQGVDAEGNPYAVAEGFLWCDGRCIYGTEKMGMRLVPDEGRPKGPGHDTDESFVIDPDQDTWLFDHRPTWTLPAVPMMSMADYLAQAVEARTNQPVVALQDLQVFRWLTLSGPTQVKIELEEGDDAWTTATLSAWRQAPKAELSRFEKVATARLRSGPYAEAPAYEPLVLADDATDADPYGEGILFHGPAFQIMTGLKQDHRGAVADLDADLDTVPRGAIHPLLLDGVTHMMPHDTLYRWSDKIENDWIAYPHRLEHAEFFGPAPKGSVRCEVLFAGFADEGRLPRFQAKFIADGRVWCALEFVEILLPKGPIGHQPPLARRAFLRDRKAGTGVALSRVGAEETTLEVAELRANDWLPGTVATIYRADEAQGELAMQVAVKDHFAALFERHPDQIRIDAARQQVWAARRPMQRWAYQLEKEGTTFRVRHQGEARTDFGEMRDFWRKWSGLPHWPLEDMYVGLAEQFAGDVYLEDALAFEQLRGKPALFLANHQVGVESVVFTLIVSALTGLPSGTLAKAEHRQSWIGKLREFHLAWPGAFDPRTMVFFEREDPAAMPELLKSWVGAFETDPRNLTAHVEGTRSLHARKPVTRLSAAFIDLAIACQIPLVPVRFVGGLPVEPVEKRLEFPLGFGRQDIVFGRPIHPASLASLPFKERKEAVVEALNQIGPPLEKETACVPNESLAAEIRDWVAKYGVSEPAATVAVCLQRVAEPCAASVRLIEAMRQGVPAFGDLDPDPWSANVYRWFTEA</sequence>
<dbReference type="RefSeq" id="WP_207858842.1">
    <property type="nucleotide sequence ID" value="NZ_JAFREP010000008.1"/>
</dbReference>
<dbReference type="InterPro" id="IPR016039">
    <property type="entry name" value="Thiolase-like"/>
</dbReference>
<evidence type="ECO:0000256" key="9">
    <source>
        <dbReference type="ARBA" id="ARBA00023239"/>
    </source>
</evidence>
<feature type="compositionally biased region" description="Pro residues" evidence="11">
    <location>
        <begin position="1000"/>
        <end position="1012"/>
    </location>
</feature>
<dbReference type="GO" id="GO:0019171">
    <property type="term" value="F:(3R)-hydroxyacyl-[acyl-carrier-protein] dehydratase activity"/>
    <property type="evidence" value="ECO:0007669"/>
    <property type="project" value="InterPro"/>
</dbReference>
<evidence type="ECO:0000256" key="3">
    <source>
        <dbReference type="ARBA" id="ARBA00022450"/>
    </source>
</evidence>
<evidence type="ECO:0000256" key="11">
    <source>
        <dbReference type="SAM" id="MobiDB-lite"/>
    </source>
</evidence>
<evidence type="ECO:0000256" key="5">
    <source>
        <dbReference type="ARBA" id="ARBA00022553"/>
    </source>
</evidence>
<organism evidence="13 14">
    <name type="scientific">Acanthopleuribacter pedis</name>
    <dbReference type="NCBI Taxonomy" id="442870"/>
    <lineage>
        <taxon>Bacteria</taxon>
        <taxon>Pseudomonadati</taxon>
        <taxon>Acidobacteriota</taxon>
        <taxon>Holophagae</taxon>
        <taxon>Acanthopleuribacterales</taxon>
        <taxon>Acanthopleuribacteraceae</taxon>
        <taxon>Acanthopleuribacter</taxon>
    </lineage>
</organism>
<feature type="domain" description="Ketosynthase family 3 (KS3)" evidence="12">
    <location>
        <begin position="3"/>
        <end position="444"/>
    </location>
</feature>
<keyword evidence="3" id="KW-0596">Phosphopantetheine</keyword>
<gene>
    <name evidence="13" type="ORF">J3U88_11180</name>
</gene>
<keyword evidence="14" id="KW-1185">Reference proteome</keyword>
<dbReference type="InterPro" id="IPR029069">
    <property type="entry name" value="HotDog_dom_sf"/>
</dbReference>
<dbReference type="Gene3D" id="3.10.129.120">
    <property type="match status" value="1"/>
</dbReference>
<dbReference type="PROSITE" id="PS52004">
    <property type="entry name" value="KS3_2"/>
    <property type="match status" value="1"/>
</dbReference>
<dbReference type="InterPro" id="IPR020841">
    <property type="entry name" value="PKS_Beta-ketoAc_synthase_dom"/>
</dbReference>
<dbReference type="Gene3D" id="3.10.129.10">
    <property type="entry name" value="Hotdog Thioesterase"/>
    <property type="match status" value="4"/>
</dbReference>
<comment type="pathway">
    <text evidence="1">Lipid metabolism; fatty acid biosynthesis.</text>
</comment>
<dbReference type="CDD" id="cd01287">
    <property type="entry name" value="FabA"/>
    <property type="match status" value="2"/>
</dbReference>
<dbReference type="SUPFAM" id="SSF54637">
    <property type="entry name" value="Thioesterase/thiol ester dehydrase-isomerase"/>
    <property type="match status" value="4"/>
</dbReference>
<comment type="caution">
    <text evidence="13">The sequence shown here is derived from an EMBL/GenBank/DDBJ whole genome shotgun (WGS) entry which is preliminary data.</text>
</comment>
<evidence type="ECO:0000313" key="14">
    <source>
        <dbReference type="Proteomes" id="UP000664417"/>
    </source>
</evidence>